<feature type="region of interest" description="Disordered" evidence="1">
    <location>
        <begin position="1"/>
        <end position="33"/>
    </location>
</feature>
<name>A0AAN6WMZ8_9PEZI</name>
<protein>
    <submittedName>
        <fullName evidence="2">Uncharacterized protein</fullName>
    </submittedName>
</protein>
<gene>
    <name evidence="2" type="ORF">QBC35DRAFT_505100</name>
</gene>
<evidence type="ECO:0000313" key="3">
    <source>
        <dbReference type="Proteomes" id="UP001302126"/>
    </source>
</evidence>
<dbReference type="Proteomes" id="UP001302126">
    <property type="component" value="Unassembled WGS sequence"/>
</dbReference>
<proteinExistence type="predicted"/>
<sequence length="477" mass="51664">MFSTLGSMRARLKDGFRSKKTGGSPAGEDTRAQFLEAPQIFNELERQPPGQNTEGAASGIEVAFNDGPELAPIQQSASLQSSSAPPLSTTTSNPEHIYLPPPTGIPSQQPKIDKSSGLYFALVADGTSLLIWRPGWVSHITHIFLPTANGQPLRGHKCSLPGTCQIVQVAGGSKSVAVITYQASRFQLILFTSTGDCVSQRDLHATTRPLSLSISRDDTRVAIGSAQTVEICSILGSGSLSDDVFQVPLMTDKAARKLEVTSQRTNFYTSREFVCVSQIKGHHPIHQTVRTLMYEMASNGHVAVLTPPRYPLQVTSNAGTITGAFITKSANGAYNLVFTSKCTGKHATLWRAGSEHPPQTILRDKPIGIVAQGIGAEYGSFFVFGDSSGRVWRLDTRDMSCRLLNNFSGDSRGLSEPRTMSCSSDGLLQVFWWTKDGRFVLYEVDLNGIKDPREIAGVGELYLAIERGSTLQRVADP</sequence>
<dbReference type="AlphaFoldDB" id="A0AAN6WMZ8"/>
<organism evidence="2 3">
    <name type="scientific">Podospora australis</name>
    <dbReference type="NCBI Taxonomy" id="1536484"/>
    <lineage>
        <taxon>Eukaryota</taxon>
        <taxon>Fungi</taxon>
        <taxon>Dikarya</taxon>
        <taxon>Ascomycota</taxon>
        <taxon>Pezizomycotina</taxon>
        <taxon>Sordariomycetes</taxon>
        <taxon>Sordariomycetidae</taxon>
        <taxon>Sordariales</taxon>
        <taxon>Podosporaceae</taxon>
        <taxon>Podospora</taxon>
    </lineage>
</organism>
<comment type="caution">
    <text evidence="2">The sequence shown here is derived from an EMBL/GenBank/DDBJ whole genome shotgun (WGS) entry which is preliminary data.</text>
</comment>
<evidence type="ECO:0000313" key="2">
    <source>
        <dbReference type="EMBL" id="KAK4184814.1"/>
    </source>
</evidence>
<feature type="region of interest" description="Disordered" evidence="1">
    <location>
        <begin position="74"/>
        <end position="110"/>
    </location>
</feature>
<reference evidence="2" key="2">
    <citation type="submission" date="2023-05" db="EMBL/GenBank/DDBJ databases">
        <authorList>
            <consortium name="Lawrence Berkeley National Laboratory"/>
            <person name="Steindorff A."/>
            <person name="Hensen N."/>
            <person name="Bonometti L."/>
            <person name="Westerberg I."/>
            <person name="Brannstrom I.O."/>
            <person name="Guillou S."/>
            <person name="Cros-Aarteil S."/>
            <person name="Calhoun S."/>
            <person name="Haridas S."/>
            <person name="Kuo A."/>
            <person name="Mondo S."/>
            <person name="Pangilinan J."/>
            <person name="Riley R."/>
            <person name="Labutti K."/>
            <person name="Andreopoulos B."/>
            <person name="Lipzen A."/>
            <person name="Chen C."/>
            <person name="Yanf M."/>
            <person name="Daum C."/>
            <person name="Ng V."/>
            <person name="Clum A."/>
            <person name="Ohm R."/>
            <person name="Martin F."/>
            <person name="Silar P."/>
            <person name="Natvig D."/>
            <person name="Lalanne C."/>
            <person name="Gautier V."/>
            <person name="Ament-Velasquez S.L."/>
            <person name="Kruys A."/>
            <person name="Hutchinson M.I."/>
            <person name="Powell A.J."/>
            <person name="Barry K."/>
            <person name="Miller A.N."/>
            <person name="Grigoriev I.V."/>
            <person name="Debuchy R."/>
            <person name="Gladieux P."/>
            <person name="Thoren M.H."/>
            <person name="Johannesson H."/>
        </authorList>
    </citation>
    <scope>NUCLEOTIDE SEQUENCE</scope>
    <source>
        <strain evidence="2">PSN309</strain>
    </source>
</reference>
<feature type="compositionally biased region" description="Low complexity" evidence="1">
    <location>
        <begin position="74"/>
        <end position="92"/>
    </location>
</feature>
<dbReference type="SUPFAM" id="SSF82171">
    <property type="entry name" value="DPP6 N-terminal domain-like"/>
    <property type="match status" value="1"/>
</dbReference>
<accession>A0AAN6WMZ8</accession>
<reference evidence="2" key="1">
    <citation type="journal article" date="2023" name="Mol. Phylogenet. Evol.">
        <title>Genome-scale phylogeny and comparative genomics of the fungal order Sordariales.</title>
        <authorList>
            <person name="Hensen N."/>
            <person name="Bonometti L."/>
            <person name="Westerberg I."/>
            <person name="Brannstrom I.O."/>
            <person name="Guillou S."/>
            <person name="Cros-Aarteil S."/>
            <person name="Calhoun S."/>
            <person name="Haridas S."/>
            <person name="Kuo A."/>
            <person name="Mondo S."/>
            <person name="Pangilinan J."/>
            <person name="Riley R."/>
            <person name="LaButti K."/>
            <person name="Andreopoulos B."/>
            <person name="Lipzen A."/>
            <person name="Chen C."/>
            <person name="Yan M."/>
            <person name="Daum C."/>
            <person name="Ng V."/>
            <person name="Clum A."/>
            <person name="Steindorff A."/>
            <person name="Ohm R.A."/>
            <person name="Martin F."/>
            <person name="Silar P."/>
            <person name="Natvig D.O."/>
            <person name="Lalanne C."/>
            <person name="Gautier V."/>
            <person name="Ament-Velasquez S.L."/>
            <person name="Kruys A."/>
            <person name="Hutchinson M.I."/>
            <person name="Powell A.J."/>
            <person name="Barry K."/>
            <person name="Miller A.N."/>
            <person name="Grigoriev I.V."/>
            <person name="Debuchy R."/>
            <person name="Gladieux P."/>
            <person name="Hiltunen Thoren M."/>
            <person name="Johannesson H."/>
        </authorList>
    </citation>
    <scope>NUCLEOTIDE SEQUENCE</scope>
    <source>
        <strain evidence="2">PSN309</strain>
    </source>
</reference>
<keyword evidence="3" id="KW-1185">Reference proteome</keyword>
<dbReference type="EMBL" id="MU864473">
    <property type="protein sequence ID" value="KAK4184814.1"/>
    <property type="molecule type" value="Genomic_DNA"/>
</dbReference>
<evidence type="ECO:0000256" key="1">
    <source>
        <dbReference type="SAM" id="MobiDB-lite"/>
    </source>
</evidence>